<dbReference type="Proteomes" id="UP001141552">
    <property type="component" value="Unassembled WGS sequence"/>
</dbReference>
<dbReference type="PANTHER" id="PTHR33737">
    <property type="entry name" value="OS05G0121800 PROTEIN"/>
    <property type="match status" value="1"/>
</dbReference>
<evidence type="ECO:0000313" key="2">
    <source>
        <dbReference type="EMBL" id="KAJ4831325.1"/>
    </source>
</evidence>
<feature type="region of interest" description="Disordered" evidence="1">
    <location>
        <begin position="261"/>
        <end position="305"/>
    </location>
</feature>
<proteinExistence type="predicted"/>
<dbReference type="InterPro" id="IPR045882">
    <property type="entry name" value="GPT1/2"/>
</dbReference>
<protein>
    <submittedName>
        <fullName evidence="2">Uncharacterized protein</fullName>
    </submittedName>
</protein>
<dbReference type="PANTHER" id="PTHR33737:SF19">
    <property type="entry name" value="BNAA10G12980D PROTEIN"/>
    <property type="match status" value="1"/>
</dbReference>
<feature type="region of interest" description="Disordered" evidence="1">
    <location>
        <begin position="155"/>
        <end position="191"/>
    </location>
</feature>
<feature type="region of interest" description="Disordered" evidence="1">
    <location>
        <begin position="338"/>
        <end position="388"/>
    </location>
</feature>
<gene>
    <name evidence="2" type="ORF">Tsubulata_036424</name>
</gene>
<feature type="compositionally biased region" description="Polar residues" evidence="1">
    <location>
        <begin position="424"/>
        <end position="441"/>
    </location>
</feature>
<evidence type="ECO:0000256" key="1">
    <source>
        <dbReference type="SAM" id="MobiDB-lite"/>
    </source>
</evidence>
<comment type="caution">
    <text evidence="2">The sequence shown here is derived from an EMBL/GenBank/DDBJ whole genome shotgun (WGS) entry which is preliminary data.</text>
</comment>
<reference evidence="2" key="2">
    <citation type="journal article" date="2023" name="Plants (Basel)">
        <title>Annotation of the Turnera subulata (Passifloraceae) Draft Genome Reveals the S-Locus Evolved after the Divergence of Turneroideae from Passifloroideae in a Stepwise Manner.</title>
        <authorList>
            <person name="Henning P.M."/>
            <person name="Roalson E.H."/>
            <person name="Mir W."/>
            <person name="McCubbin A.G."/>
            <person name="Shore J.S."/>
        </authorList>
    </citation>
    <scope>NUCLEOTIDE SEQUENCE</scope>
    <source>
        <strain evidence="2">F60SS</strain>
    </source>
</reference>
<keyword evidence="3" id="KW-1185">Reference proteome</keyword>
<organism evidence="2 3">
    <name type="scientific">Turnera subulata</name>
    <dbReference type="NCBI Taxonomy" id="218843"/>
    <lineage>
        <taxon>Eukaryota</taxon>
        <taxon>Viridiplantae</taxon>
        <taxon>Streptophyta</taxon>
        <taxon>Embryophyta</taxon>
        <taxon>Tracheophyta</taxon>
        <taxon>Spermatophyta</taxon>
        <taxon>Magnoliopsida</taxon>
        <taxon>eudicotyledons</taxon>
        <taxon>Gunneridae</taxon>
        <taxon>Pentapetalae</taxon>
        <taxon>rosids</taxon>
        <taxon>fabids</taxon>
        <taxon>Malpighiales</taxon>
        <taxon>Passifloraceae</taxon>
        <taxon>Turnera</taxon>
    </lineage>
</organism>
<dbReference type="AlphaFoldDB" id="A0A9Q0FH16"/>
<feature type="compositionally biased region" description="Low complexity" evidence="1">
    <location>
        <begin position="175"/>
        <end position="191"/>
    </location>
</feature>
<feature type="region of interest" description="Disordered" evidence="1">
    <location>
        <begin position="531"/>
        <end position="550"/>
    </location>
</feature>
<sequence length="999" mass="107805">MNAPDLPLIEFSREDDSLLEPQDDAVLANVNSNSPSNNPYFACSPLIQIPRSKSVIPSPSPIGNAEEKCEEKENLNANKAESPQFGVDTQKMKRKKRAGGFNLRKSLAWHQAFFTEEGVLDPMELSMLSGGCGNSGGEILTIHEDQELGSEGSFRVSKFPASSPGRVRKIGATQSPKPASSAQKGAASAQSERFFRPKILTEVRLNTVAVHGRPPSGSKSIVESKFPKVSKLSTPKLDTSVVSTTSRTLIPSATQLKRNPISKPVSSRKIMGVKSTSTDAKNVRKDVKSGPIGKSLTKSTGQQARRNVIRSAPATHSSTNVHHIHVANNICVPDPAIPPAAHSPSVHDGSTRKVAPLSQDSCDNGGNMQGTQSQVAKPSGLRMPSPSLRFFDQSIHSGLHRNTRPGNLSEATISSVHKLDAVSSVLQRPPQSAGKPQTSESGVGCHVASIANPDSLRKIKSGTELNSAQKVVAKFSSKSTSDNILHCQRMSHGVSDDVILRSESITERKNYSDDCLSEMHEDQLSFMHEVNKQSKEEEEPTKPVSDLESQRCDVKTETWFEGCRSTEGLNSSNILKDADPSPNAPECNASEPENSDSLFHCTDAELTKDDGDGGGSVSREFDKEDLHLVGVDANLSVTSCDTILSATTDNNSEIMIVDYPSEKLVEVVEPSNPLLRKEKANQDSHVLHSNGHLLLGESFSSEEPEKKNGHDSCGSVSFSREFDKEDLHQLQVVANLSVTSCNTILSVTTQDNSEFMIVDDPSEKLVEVLESPNPLFITEKMNQDDHVLHSNGHLLLGESFSSEEPKKKIVHDTCGNEFGSNVLGSIPPVEQGCDLAASTDPEAMVEDFSIELQGNPLELKRMSNSNMVDAANTCNIDGTDVSGYGRDFDGRESEEPHITPPCPLVQDRGASNIINKKGALVIEPPPNAAPFSDEWLAAMEAAGEEILTKKGGAVQNSPPDKSLPEPGPWSPVKRKNNQGIGPFDCTKFTNINTAPSTLH</sequence>
<feature type="region of interest" description="Disordered" evidence="1">
    <location>
        <begin position="424"/>
        <end position="444"/>
    </location>
</feature>
<accession>A0A9Q0FH16</accession>
<dbReference type="EMBL" id="JAKUCV010005403">
    <property type="protein sequence ID" value="KAJ4831325.1"/>
    <property type="molecule type" value="Genomic_DNA"/>
</dbReference>
<feature type="compositionally biased region" description="Polar residues" evidence="1">
    <location>
        <begin position="987"/>
        <end position="999"/>
    </location>
</feature>
<name>A0A9Q0FH16_9ROSI</name>
<feature type="compositionally biased region" description="Polar residues" evidence="1">
    <location>
        <begin position="358"/>
        <end position="376"/>
    </location>
</feature>
<feature type="region of interest" description="Disordered" evidence="1">
    <location>
        <begin position="570"/>
        <end position="597"/>
    </location>
</feature>
<dbReference type="OrthoDB" id="1931260at2759"/>
<evidence type="ECO:0000313" key="3">
    <source>
        <dbReference type="Proteomes" id="UP001141552"/>
    </source>
</evidence>
<feature type="region of interest" description="Disordered" evidence="1">
    <location>
        <begin position="949"/>
        <end position="999"/>
    </location>
</feature>
<dbReference type="GO" id="GO:0008017">
    <property type="term" value="F:microtubule binding"/>
    <property type="evidence" value="ECO:0007669"/>
    <property type="project" value="InterPro"/>
</dbReference>
<feature type="compositionally biased region" description="Polar residues" evidence="1">
    <location>
        <begin position="296"/>
        <end position="305"/>
    </location>
</feature>
<reference evidence="2" key="1">
    <citation type="submission" date="2022-02" db="EMBL/GenBank/DDBJ databases">
        <authorList>
            <person name="Henning P.M."/>
            <person name="McCubbin A.G."/>
            <person name="Shore J.S."/>
        </authorList>
    </citation>
    <scope>NUCLEOTIDE SEQUENCE</scope>
    <source>
        <strain evidence="2">F60SS</strain>
        <tissue evidence="2">Leaves</tissue>
    </source>
</reference>